<evidence type="ECO:0000313" key="18">
    <source>
        <dbReference type="EMBL" id="KAK3042271.1"/>
    </source>
</evidence>
<dbReference type="InterPro" id="IPR045087">
    <property type="entry name" value="Cu-oxidase_fam"/>
</dbReference>
<dbReference type="GO" id="GO:0050687">
    <property type="term" value="P:negative regulation of defense response to virus"/>
    <property type="evidence" value="ECO:0007669"/>
    <property type="project" value="UniProtKB-ARBA"/>
</dbReference>
<keyword evidence="11" id="KW-0186">Copper</keyword>
<comment type="cofactor">
    <cofactor evidence="1">
        <name>Cu cation</name>
        <dbReference type="ChEBI" id="CHEBI:23378"/>
    </cofactor>
</comment>
<dbReference type="NCBIfam" id="TIGR03388">
    <property type="entry name" value="ascorbase"/>
    <property type="match status" value="1"/>
</dbReference>
<dbReference type="FunFam" id="2.60.40.420:FF:000060">
    <property type="entry name" value="L-ascorbate oxidase"/>
    <property type="match status" value="1"/>
</dbReference>
<dbReference type="InterPro" id="IPR001117">
    <property type="entry name" value="Cu-oxidase_2nd"/>
</dbReference>
<proteinExistence type="inferred from homology"/>
<accession>A0AA89BSE4</accession>
<dbReference type="InterPro" id="IPR011706">
    <property type="entry name" value="Cu-oxidase_C"/>
</dbReference>
<dbReference type="GO" id="GO:0042542">
    <property type="term" value="P:response to hydrogen peroxide"/>
    <property type="evidence" value="ECO:0007669"/>
    <property type="project" value="UniProtKB-ARBA"/>
</dbReference>
<evidence type="ECO:0000259" key="16">
    <source>
        <dbReference type="Pfam" id="PF07731"/>
    </source>
</evidence>
<organism evidence="18 19">
    <name type="scientific">Escallonia herrerae</name>
    <dbReference type="NCBI Taxonomy" id="1293975"/>
    <lineage>
        <taxon>Eukaryota</taxon>
        <taxon>Viridiplantae</taxon>
        <taxon>Streptophyta</taxon>
        <taxon>Embryophyta</taxon>
        <taxon>Tracheophyta</taxon>
        <taxon>Spermatophyta</taxon>
        <taxon>Magnoliopsida</taxon>
        <taxon>eudicotyledons</taxon>
        <taxon>Gunneridae</taxon>
        <taxon>Pentapetalae</taxon>
        <taxon>asterids</taxon>
        <taxon>campanulids</taxon>
        <taxon>Escalloniales</taxon>
        <taxon>Escalloniaceae</taxon>
        <taxon>Escallonia</taxon>
    </lineage>
</organism>
<reference evidence="18" key="1">
    <citation type="submission" date="2022-12" db="EMBL/GenBank/DDBJ databases">
        <title>Draft genome assemblies for two species of Escallonia (Escalloniales).</title>
        <authorList>
            <person name="Chanderbali A."/>
            <person name="Dervinis C."/>
            <person name="Anghel I."/>
            <person name="Soltis D."/>
            <person name="Soltis P."/>
            <person name="Zapata F."/>
        </authorList>
    </citation>
    <scope>NUCLEOTIDE SEQUENCE</scope>
    <source>
        <strain evidence="18">UCBG64.0493</strain>
        <tissue evidence="18">Leaf</tissue>
    </source>
</reference>
<keyword evidence="19" id="KW-1185">Reference proteome</keyword>
<dbReference type="PROSITE" id="PS00080">
    <property type="entry name" value="MULTICOPPER_OXIDASE2"/>
    <property type="match status" value="1"/>
</dbReference>
<dbReference type="SUPFAM" id="SSF49503">
    <property type="entry name" value="Cupredoxins"/>
    <property type="match status" value="3"/>
</dbReference>
<gene>
    <name evidence="18" type="ORF">RJ639_001866</name>
</gene>
<comment type="subunit">
    <text evidence="4">Dimer.</text>
</comment>
<dbReference type="CDD" id="cd13893">
    <property type="entry name" value="CuRO_3_AAO"/>
    <property type="match status" value="1"/>
</dbReference>
<evidence type="ECO:0000313" key="19">
    <source>
        <dbReference type="Proteomes" id="UP001188597"/>
    </source>
</evidence>
<comment type="similarity">
    <text evidence="3">Belongs to the multicopper oxidase family.</text>
</comment>
<evidence type="ECO:0000256" key="10">
    <source>
        <dbReference type="ARBA" id="ARBA00023002"/>
    </source>
</evidence>
<dbReference type="InterPro" id="IPR017760">
    <property type="entry name" value="L-ascorbate_oxidase_pln"/>
</dbReference>
<keyword evidence="8" id="KW-0479">Metal-binding</keyword>
<dbReference type="PANTHER" id="PTHR11709">
    <property type="entry name" value="MULTI-COPPER OXIDASE"/>
    <property type="match status" value="1"/>
</dbReference>
<sequence>MGFFTDYPCSDARKFLLLWCCLSVLAVASLGSKTRHFKWQVEYLYWSPDGVENVVMGINGRFPGPTIRAKVGDTVSVGLTNKLQTEGVVIHWHGIRQFGTPWADGTASISQCVINPGENSVYRFKVDKAGTFFYHGHYGMQRSAGLYGSLIVDVAEGKKEPFHYDGEFSLLLSDWWHKDVHQQEVDLTSKPFRWIGEPQTLLINGRGQYNCSLAARSGNSSLSTPCTLKGSEQYAPQILHVRPNKTYRLRVASTTALASLNLAIGNHSMIVVEADGNYLQPFSTTDMDIYSGETYSVLFTTNQDPSKNYWISASVRGREPKTPQVLTILNYSPTSASKLPPSPPPVSPRWDDYDHSKSFTNKVLALMGSPKPPSNYHRRISLLNTQNTINGYTRWAINNVSLSLPTSPYLGSIKFGLNNAFDHKNPPDNFSSLYEITKPPVNPNSTYGNGVYMLDFNTTIDVILQNANALKANVSEIHPWHLHGHDFWVLGYGEGKFSTKDEAKFNLKNPPLRNTAVIFPYGWTALRFVANNPGAWAFHCHIEPHLHMGMGVVFAEGVHHVGRIPNEALACGMTGKMLMNNNRN</sequence>
<evidence type="ECO:0000256" key="13">
    <source>
        <dbReference type="ARBA" id="ARBA00023180"/>
    </source>
</evidence>
<dbReference type="InterPro" id="IPR002355">
    <property type="entry name" value="Cu_oxidase_Cu_BS"/>
</dbReference>
<dbReference type="Pfam" id="PF07731">
    <property type="entry name" value="Cu-oxidase_2"/>
    <property type="match status" value="1"/>
</dbReference>
<evidence type="ECO:0000256" key="8">
    <source>
        <dbReference type="ARBA" id="ARBA00022723"/>
    </source>
</evidence>
<keyword evidence="7" id="KW-0964">Secreted</keyword>
<evidence type="ECO:0000256" key="1">
    <source>
        <dbReference type="ARBA" id="ARBA00001935"/>
    </source>
</evidence>
<dbReference type="GO" id="GO:0008447">
    <property type="term" value="F:L-ascorbate oxidase activity"/>
    <property type="evidence" value="ECO:0007669"/>
    <property type="project" value="UniProtKB-EC"/>
</dbReference>
<evidence type="ECO:0000259" key="17">
    <source>
        <dbReference type="Pfam" id="PF07732"/>
    </source>
</evidence>
<evidence type="ECO:0000256" key="6">
    <source>
        <dbReference type="ARBA" id="ARBA00022095"/>
    </source>
</evidence>
<comment type="caution">
    <text evidence="18">The sequence shown here is derived from an EMBL/GenBank/DDBJ whole genome shotgun (WGS) entry which is preliminary data.</text>
</comment>
<comment type="subcellular location">
    <subcellularLocation>
        <location evidence="2">Secreted</location>
    </subcellularLocation>
</comment>
<keyword evidence="10" id="KW-0560">Oxidoreductase</keyword>
<dbReference type="InterPro" id="IPR008972">
    <property type="entry name" value="Cupredoxin"/>
</dbReference>
<protein>
    <recommendedName>
        <fullName evidence="6">L-ascorbate oxidase</fullName>
        <ecNumber evidence="5">1.10.3.3</ecNumber>
    </recommendedName>
</protein>
<dbReference type="GO" id="GO:0009615">
    <property type="term" value="P:response to virus"/>
    <property type="evidence" value="ECO:0007669"/>
    <property type="project" value="UniProtKB-ARBA"/>
</dbReference>
<dbReference type="EC" id="1.10.3.3" evidence="5"/>
<dbReference type="GO" id="GO:0009506">
    <property type="term" value="C:plasmodesma"/>
    <property type="evidence" value="ECO:0007669"/>
    <property type="project" value="TreeGrafter"/>
</dbReference>
<evidence type="ECO:0000256" key="7">
    <source>
        <dbReference type="ARBA" id="ARBA00022525"/>
    </source>
</evidence>
<dbReference type="EMBL" id="JAVXUP010000022">
    <property type="protein sequence ID" value="KAK3042271.1"/>
    <property type="molecule type" value="Genomic_DNA"/>
</dbReference>
<dbReference type="AlphaFoldDB" id="A0AA89BSE4"/>
<dbReference type="InterPro" id="IPR033138">
    <property type="entry name" value="Cu_oxidase_CS"/>
</dbReference>
<keyword evidence="12" id="KW-1015">Disulfide bond</keyword>
<evidence type="ECO:0000256" key="11">
    <source>
        <dbReference type="ARBA" id="ARBA00023008"/>
    </source>
</evidence>
<evidence type="ECO:0000256" key="14">
    <source>
        <dbReference type="ARBA" id="ARBA00048908"/>
    </source>
</evidence>
<dbReference type="PANTHER" id="PTHR11709:SF394">
    <property type="entry name" value="FI03373P-RELATED"/>
    <property type="match status" value="1"/>
</dbReference>
<evidence type="ECO:0000256" key="2">
    <source>
        <dbReference type="ARBA" id="ARBA00004613"/>
    </source>
</evidence>
<name>A0AA89BSE4_9ASTE</name>
<dbReference type="GO" id="GO:0005576">
    <property type="term" value="C:extracellular region"/>
    <property type="evidence" value="ECO:0007669"/>
    <property type="project" value="UniProtKB-SubCell"/>
</dbReference>
<comment type="catalytic activity">
    <reaction evidence="14">
        <text>4 L-ascorbate + O2 = 4 monodehydro-L-ascorbate radical + 2 H2O</text>
        <dbReference type="Rhea" id="RHEA:30243"/>
        <dbReference type="ChEBI" id="CHEBI:15377"/>
        <dbReference type="ChEBI" id="CHEBI:15379"/>
        <dbReference type="ChEBI" id="CHEBI:38290"/>
        <dbReference type="ChEBI" id="CHEBI:59513"/>
        <dbReference type="EC" id="1.10.3.3"/>
    </reaction>
</comment>
<feature type="domain" description="Plastocyanin-like" evidence="16">
    <location>
        <begin position="437"/>
        <end position="557"/>
    </location>
</feature>
<dbReference type="Pfam" id="PF07732">
    <property type="entry name" value="Cu-oxidase_3"/>
    <property type="match status" value="1"/>
</dbReference>
<evidence type="ECO:0000256" key="9">
    <source>
        <dbReference type="ARBA" id="ARBA00022737"/>
    </source>
</evidence>
<dbReference type="GO" id="GO:0005507">
    <property type="term" value="F:copper ion binding"/>
    <property type="evidence" value="ECO:0007669"/>
    <property type="project" value="InterPro"/>
</dbReference>
<dbReference type="Gene3D" id="2.60.40.420">
    <property type="entry name" value="Cupredoxins - blue copper proteins"/>
    <property type="match status" value="3"/>
</dbReference>
<dbReference type="InterPro" id="IPR011707">
    <property type="entry name" value="Cu-oxidase-like_N"/>
</dbReference>
<keyword evidence="13" id="KW-0325">Glycoprotein</keyword>
<evidence type="ECO:0000256" key="12">
    <source>
        <dbReference type="ARBA" id="ARBA00023157"/>
    </source>
</evidence>
<dbReference type="PROSITE" id="PS00079">
    <property type="entry name" value="MULTICOPPER_OXIDASE1"/>
    <property type="match status" value="1"/>
</dbReference>
<evidence type="ECO:0000256" key="3">
    <source>
        <dbReference type="ARBA" id="ARBA00010609"/>
    </source>
</evidence>
<feature type="domain" description="Plastocyanin-like" evidence="15">
    <location>
        <begin position="168"/>
        <end position="333"/>
    </location>
</feature>
<feature type="domain" description="Plastocyanin-like" evidence="17">
    <location>
        <begin position="41"/>
        <end position="153"/>
    </location>
</feature>
<evidence type="ECO:0000256" key="4">
    <source>
        <dbReference type="ARBA" id="ARBA00011473"/>
    </source>
</evidence>
<keyword evidence="9" id="KW-0677">Repeat</keyword>
<dbReference type="FunFam" id="2.60.40.420:FF:000058">
    <property type="entry name" value="L-ascorbate oxidase"/>
    <property type="match status" value="1"/>
</dbReference>
<dbReference type="Proteomes" id="UP001188597">
    <property type="component" value="Unassembled WGS sequence"/>
</dbReference>
<dbReference type="Pfam" id="PF00394">
    <property type="entry name" value="Cu-oxidase"/>
    <property type="match status" value="1"/>
</dbReference>
<evidence type="ECO:0000259" key="15">
    <source>
        <dbReference type="Pfam" id="PF00394"/>
    </source>
</evidence>
<evidence type="ECO:0000256" key="5">
    <source>
        <dbReference type="ARBA" id="ARBA00012301"/>
    </source>
</evidence>
<dbReference type="InterPro" id="IPR034267">
    <property type="entry name" value="CuRO_3_AAO"/>
</dbReference>